<reference evidence="2 3" key="2">
    <citation type="submission" date="2018-11" db="EMBL/GenBank/DDBJ databases">
        <authorList>
            <consortium name="Pathogen Informatics"/>
        </authorList>
    </citation>
    <scope>NUCLEOTIDE SEQUENCE [LARGE SCALE GENOMIC DNA]</scope>
    <source>
        <strain evidence="2 3">MHpl1</strain>
    </source>
</reference>
<accession>A0A0N4WSH1</accession>
<reference evidence="4" key="1">
    <citation type="submission" date="2017-02" db="UniProtKB">
        <authorList>
            <consortium name="WormBaseParasite"/>
        </authorList>
    </citation>
    <scope>IDENTIFICATION</scope>
</reference>
<organism evidence="4">
    <name type="scientific">Haemonchus placei</name>
    <name type="common">Barber's pole worm</name>
    <dbReference type="NCBI Taxonomy" id="6290"/>
    <lineage>
        <taxon>Eukaryota</taxon>
        <taxon>Metazoa</taxon>
        <taxon>Ecdysozoa</taxon>
        <taxon>Nematoda</taxon>
        <taxon>Chromadorea</taxon>
        <taxon>Rhabditida</taxon>
        <taxon>Rhabditina</taxon>
        <taxon>Rhabditomorpha</taxon>
        <taxon>Strongyloidea</taxon>
        <taxon>Trichostrongylidae</taxon>
        <taxon>Haemonchus</taxon>
    </lineage>
</organism>
<dbReference type="Proteomes" id="UP000268014">
    <property type="component" value="Unassembled WGS sequence"/>
</dbReference>
<dbReference type="OMA" id="MNRSKAM"/>
<gene>
    <name evidence="2" type="ORF">HPLM_LOCUS14481</name>
</gene>
<evidence type="ECO:0000313" key="4">
    <source>
        <dbReference type="WBParaSite" id="HPLM_0001448901-mRNA-1"/>
    </source>
</evidence>
<dbReference type="Pfam" id="PF00078">
    <property type="entry name" value="RVT_1"/>
    <property type="match status" value="1"/>
</dbReference>
<evidence type="ECO:0000259" key="1">
    <source>
        <dbReference type="PROSITE" id="PS50878"/>
    </source>
</evidence>
<feature type="domain" description="Reverse transcriptase" evidence="1">
    <location>
        <begin position="1"/>
        <end position="98"/>
    </location>
</feature>
<dbReference type="PANTHER" id="PTHR47027">
    <property type="entry name" value="REVERSE TRANSCRIPTASE DOMAIN-CONTAINING PROTEIN"/>
    <property type="match status" value="1"/>
</dbReference>
<dbReference type="EMBL" id="UZAF01018587">
    <property type="protein sequence ID" value="VDO52936.1"/>
    <property type="molecule type" value="Genomic_DNA"/>
</dbReference>
<dbReference type="InterPro" id="IPR000477">
    <property type="entry name" value="RT_dom"/>
</dbReference>
<keyword evidence="3" id="KW-1185">Reference proteome</keyword>
<dbReference type="PROSITE" id="PS50878">
    <property type="entry name" value="RT_POL"/>
    <property type="match status" value="1"/>
</dbReference>
<protein>
    <submittedName>
        <fullName evidence="4">Reverse transcriptase domain-containing protein</fullName>
    </submittedName>
</protein>
<dbReference type="AlphaFoldDB" id="A0A0N4WSH1"/>
<evidence type="ECO:0000313" key="3">
    <source>
        <dbReference type="Proteomes" id="UP000268014"/>
    </source>
</evidence>
<evidence type="ECO:0000313" key="2">
    <source>
        <dbReference type="EMBL" id="VDO52936.1"/>
    </source>
</evidence>
<proteinExistence type="predicted"/>
<dbReference type="STRING" id="6290.A0A0N4WSH1"/>
<dbReference type="WBParaSite" id="HPLM_0001448901-mRNA-1">
    <property type="protein sequence ID" value="HPLM_0001448901-mRNA-1"/>
    <property type="gene ID" value="HPLM_0001448901"/>
</dbReference>
<dbReference type="PANTHER" id="PTHR47027:SF20">
    <property type="entry name" value="REVERSE TRANSCRIPTASE-LIKE PROTEIN WITH RNA-DIRECTED DNA POLYMERASE DOMAIN"/>
    <property type="match status" value="1"/>
</dbReference>
<dbReference type="OrthoDB" id="5838129at2759"/>
<name>A0A0N4WSH1_HAEPC</name>
<sequence length="98" mass="10944">MFQRELRVPIGKGARQGDTISLELITTALNHALLQLDYGDKNINIGGKKLSNLRFADDIVFISQNREELQQLVKESDGVSEAIGLTMNRSKAMVTRNE</sequence>